<reference evidence="1 2" key="1">
    <citation type="journal article" date="2015" name="Int. J. Syst. Evol. Microbiol.">
        <title>Gemmobacter intermedius sp. nov., isolated from a white stork (Ciconia ciconia).</title>
        <authorList>
            <person name="Kampfer P."/>
            <person name="Jerzak L."/>
            <person name="Wilharm G."/>
            <person name="Golke J."/>
            <person name="Busse H.J."/>
            <person name="Glaeser S.P."/>
        </authorList>
    </citation>
    <scope>NUCLEOTIDE SEQUENCE [LARGE SCALE GENOMIC DNA]</scope>
    <source>
        <strain evidence="1 2">119/4</strain>
    </source>
</reference>
<sequence>MSHNGTQEKLVRMANQIAGFMASRPEAEQLEGLSGHINDFWAPSMRRVLLELIASGDENLHPLVRRASALIRPVAAA</sequence>
<comment type="caution">
    <text evidence="1">The sequence shown here is derived from an EMBL/GenBank/DDBJ whole genome shotgun (WGS) entry which is preliminary data.</text>
</comment>
<dbReference type="Proteomes" id="UP000287168">
    <property type="component" value="Unassembled WGS sequence"/>
</dbReference>
<evidence type="ECO:0000313" key="1">
    <source>
        <dbReference type="EMBL" id="RWY38772.1"/>
    </source>
</evidence>
<dbReference type="AlphaFoldDB" id="A0A444M8J0"/>
<organism evidence="1 2">
    <name type="scientific">Falsigemmobacter intermedius</name>
    <dbReference type="NCBI Taxonomy" id="1553448"/>
    <lineage>
        <taxon>Bacteria</taxon>
        <taxon>Pseudomonadati</taxon>
        <taxon>Pseudomonadota</taxon>
        <taxon>Alphaproteobacteria</taxon>
        <taxon>Rhodobacterales</taxon>
        <taxon>Paracoccaceae</taxon>
        <taxon>Falsigemmobacter</taxon>
    </lineage>
</organism>
<protein>
    <submittedName>
        <fullName evidence="1">Formate dehydrogenase</fullName>
    </submittedName>
</protein>
<dbReference type="OrthoDB" id="7409377at2"/>
<gene>
    <name evidence="1" type="ORF">EP867_15605</name>
</gene>
<accession>A0A444M8J0</accession>
<dbReference type="RefSeq" id="WP_128490409.1">
    <property type="nucleotide sequence ID" value="NZ_JBHLXB010000013.1"/>
</dbReference>
<proteinExistence type="predicted"/>
<dbReference type="Pfam" id="PF11390">
    <property type="entry name" value="FdsD"/>
    <property type="match status" value="1"/>
</dbReference>
<keyword evidence="2" id="KW-1185">Reference proteome</keyword>
<dbReference type="EMBL" id="SBLC01000031">
    <property type="protein sequence ID" value="RWY38772.1"/>
    <property type="molecule type" value="Genomic_DNA"/>
</dbReference>
<dbReference type="InterPro" id="IPR021074">
    <property type="entry name" value="Formate_DH_dsu"/>
</dbReference>
<name>A0A444M8J0_9RHOB</name>
<evidence type="ECO:0000313" key="2">
    <source>
        <dbReference type="Proteomes" id="UP000287168"/>
    </source>
</evidence>